<name>A0ACA9QYA9_9GLOM</name>
<reference evidence="1" key="1">
    <citation type="submission" date="2021-06" db="EMBL/GenBank/DDBJ databases">
        <authorList>
            <person name="Kallberg Y."/>
            <person name="Tangrot J."/>
            <person name="Rosling A."/>
        </authorList>
    </citation>
    <scope>NUCLEOTIDE SEQUENCE</scope>
    <source>
        <strain evidence="1">MA461A</strain>
    </source>
</reference>
<accession>A0ACA9QYA9</accession>
<comment type="caution">
    <text evidence="1">The sequence shown here is derived from an EMBL/GenBank/DDBJ whole genome shotgun (WGS) entry which is preliminary data.</text>
</comment>
<dbReference type="EMBL" id="CAJVQC010039470">
    <property type="protein sequence ID" value="CAG8768609.1"/>
    <property type="molecule type" value="Genomic_DNA"/>
</dbReference>
<evidence type="ECO:0000313" key="2">
    <source>
        <dbReference type="Proteomes" id="UP000789920"/>
    </source>
</evidence>
<dbReference type="Proteomes" id="UP000789920">
    <property type="component" value="Unassembled WGS sequence"/>
</dbReference>
<proteinExistence type="predicted"/>
<sequence length="272" mass="30796">MNDLILNGGNIDEEVFCNDPDKDFEILDDFSIGDNSESLEQPTTSSLSSVHSLNNVDNKIQNNLCNLHFDKTAVEVAKAYANSASQIIQEQYEEVDVNWLSPELNATIDSDSLWEGVDHQESEFDIELNSVKVKYVNSTCVIIDNSNGKLQQCSEPVSKPLRQLGGVWELDFETVNQIVMVSKKDNLSSLGICASHFNYDNKQLHTFQKSEVSIEKSLVHRKKCLFCGSDKYIFSRGGYCREHSWKLFDRNIQIMCNGLTVCPVFQKNDFAE</sequence>
<organism evidence="1 2">
    <name type="scientific">Racocetra persica</name>
    <dbReference type="NCBI Taxonomy" id="160502"/>
    <lineage>
        <taxon>Eukaryota</taxon>
        <taxon>Fungi</taxon>
        <taxon>Fungi incertae sedis</taxon>
        <taxon>Mucoromycota</taxon>
        <taxon>Glomeromycotina</taxon>
        <taxon>Glomeromycetes</taxon>
        <taxon>Diversisporales</taxon>
        <taxon>Gigasporaceae</taxon>
        <taxon>Racocetra</taxon>
    </lineage>
</organism>
<keyword evidence="2" id="KW-1185">Reference proteome</keyword>
<gene>
    <name evidence="1" type="ORF">RPERSI_LOCUS16122</name>
</gene>
<feature type="non-terminal residue" evidence="1">
    <location>
        <position position="272"/>
    </location>
</feature>
<evidence type="ECO:0000313" key="1">
    <source>
        <dbReference type="EMBL" id="CAG8768609.1"/>
    </source>
</evidence>
<protein>
    <submittedName>
        <fullName evidence="1">14510_t:CDS:1</fullName>
    </submittedName>
</protein>